<dbReference type="InterPro" id="IPR036097">
    <property type="entry name" value="HisK_dim/P_sf"/>
</dbReference>
<feature type="transmembrane region" description="Helical" evidence="14">
    <location>
        <begin position="250"/>
        <end position="270"/>
    </location>
</feature>
<dbReference type="InterPro" id="IPR003661">
    <property type="entry name" value="HisK_dim/P_dom"/>
</dbReference>
<protein>
    <recommendedName>
        <fullName evidence="3">histidine kinase</fullName>
        <ecNumber evidence="3">2.7.13.3</ecNumber>
    </recommendedName>
</protein>
<dbReference type="PROSITE" id="PS50109">
    <property type="entry name" value="HIS_KIN"/>
    <property type="match status" value="1"/>
</dbReference>
<keyword evidence="14" id="KW-1133">Transmembrane helix</keyword>
<evidence type="ECO:0000256" key="2">
    <source>
        <dbReference type="ARBA" id="ARBA00004370"/>
    </source>
</evidence>
<evidence type="ECO:0000256" key="14">
    <source>
        <dbReference type="SAM" id="Phobius"/>
    </source>
</evidence>
<dbReference type="InterPro" id="IPR001638">
    <property type="entry name" value="Solute-binding_3/MltF_N"/>
</dbReference>
<feature type="domain" description="Histidine kinase" evidence="15">
    <location>
        <begin position="306"/>
        <end position="529"/>
    </location>
</feature>
<reference evidence="17" key="1">
    <citation type="journal article" date="2020" name="mSystems">
        <title>Genome- and Community-Level Interaction Insights into Carbon Utilization and Element Cycling Functions of Hydrothermarchaeota in Hydrothermal Sediment.</title>
        <authorList>
            <person name="Zhou Z."/>
            <person name="Liu Y."/>
            <person name="Xu W."/>
            <person name="Pan J."/>
            <person name="Luo Z.H."/>
            <person name="Li M."/>
        </authorList>
    </citation>
    <scope>NUCLEOTIDE SEQUENCE [LARGE SCALE GENOMIC DNA]</scope>
    <source>
        <strain evidence="17">HyVt-507</strain>
    </source>
</reference>
<name>A0A7C3G9I2_9BACT</name>
<dbReference type="InterPro" id="IPR036890">
    <property type="entry name" value="HATPase_C_sf"/>
</dbReference>
<dbReference type="PROSITE" id="PS50110">
    <property type="entry name" value="RESPONSE_REGULATORY"/>
    <property type="match status" value="1"/>
</dbReference>
<dbReference type="EC" id="2.7.13.3" evidence="3"/>
<dbReference type="Pfam" id="PF02518">
    <property type="entry name" value="HATPase_c"/>
    <property type="match status" value="1"/>
</dbReference>
<dbReference type="AlphaFoldDB" id="A0A7C3G9I2"/>
<dbReference type="SUPFAM" id="SSF47384">
    <property type="entry name" value="Homodimeric domain of signal transducing histidine kinase"/>
    <property type="match status" value="1"/>
</dbReference>
<dbReference type="GO" id="GO:0005524">
    <property type="term" value="F:ATP binding"/>
    <property type="evidence" value="ECO:0007669"/>
    <property type="project" value="UniProtKB-KW"/>
</dbReference>
<dbReference type="FunFam" id="1.10.287.130:FF:000038">
    <property type="entry name" value="Sensory transduction histidine kinase"/>
    <property type="match status" value="1"/>
</dbReference>
<keyword evidence="5" id="KW-0808">Transferase</keyword>
<dbReference type="Pfam" id="PF00072">
    <property type="entry name" value="Response_reg"/>
    <property type="match status" value="1"/>
</dbReference>
<feature type="domain" description="Response regulatory" evidence="16">
    <location>
        <begin position="553"/>
        <end position="666"/>
    </location>
</feature>
<dbReference type="Gene3D" id="3.30.565.10">
    <property type="entry name" value="Histidine kinase-like ATPase, C-terminal domain"/>
    <property type="match status" value="1"/>
</dbReference>
<evidence type="ECO:0000259" key="16">
    <source>
        <dbReference type="PROSITE" id="PS50110"/>
    </source>
</evidence>
<keyword evidence="6" id="KW-0547">Nucleotide-binding</keyword>
<dbReference type="Gene3D" id="1.10.287.130">
    <property type="match status" value="1"/>
</dbReference>
<evidence type="ECO:0000256" key="5">
    <source>
        <dbReference type="ARBA" id="ARBA00022679"/>
    </source>
</evidence>
<feature type="modified residue" description="4-aspartylphosphate" evidence="12">
    <location>
        <position position="602"/>
    </location>
</feature>
<dbReference type="Proteomes" id="UP000886390">
    <property type="component" value="Unassembled WGS sequence"/>
</dbReference>
<dbReference type="CDD" id="cd17546">
    <property type="entry name" value="REC_hyHK_CKI1_RcsC-like"/>
    <property type="match status" value="1"/>
</dbReference>
<evidence type="ECO:0000256" key="3">
    <source>
        <dbReference type="ARBA" id="ARBA00012438"/>
    </source>
</evidence>
<dbReference type="SUPFAM" id="SSF55874">
    <property type="entry name" value="ATPase domain of HSP90 chaperone/DNA topoisomerase II/histidine kinase"/>
    <property type="match status" value="1"/>
</dbReference>
<dbReference type="SMART" id="SM00387">
    <property type="entry name" value="HATPase_c"/>
    <property type="match status" value="1"/>
</dbReference>
<evidence type="ECO:0000256" key="8">
    <source>
        <dbReference type="ARBA" id="ARBA00022840"/>
    </source>
</evidence>
<evidence type="ECO:0000256" key="9">
    <source>
        <dbReference type="ARBA" id="ARBA00023012"/>
    </source>
</evidence>
<evidence type="ECO:0000256" key="12">
    <source>
        <dbReference type="PROSITE-ProRule" id="PRU00169"/>
    </source>
</evidence>
<evidence type="ECO:0000256" key="1">
    <source>
        <dbReference type="ARBA" id="ARBA00000085"/>
    </source>
</evidence>
<dbReference type="Pfam" id="PF00497">
    <property type="entry name" value="SBP_bac_3"/>
    <property type="match status" value="1"/>
</dbReference>
<keyword evidence="7" id="KW-0418">Kinase</keyword>
<keyword evidence="8" id="KW-0067">ATP-binding</keyword>
<dbReference type="CDD" id="cd16922">
    <property type="entry name" value="HATPase_EvgS-ArcB-TorS-like"/>
    <property type="match status" value="1"/>
</dbReference>
<dbReference type="SMART" id="SM00448">
    <property type="entry name" value="REC"/>
    <property type="match status" value="1"/>
</dbReference>
<sequence length="766" mass="87911">DKINTNLATLTQEERYWIKKHPIITYSEVNWKPLSIIEHGRMGGMLGDYLQLFAKRTGLQFRYKPSSSWPDVLKNFQENKIDLVPGVGENPYENSLGLTSKTLVSFPFVLVTQNEKSFVNNIDDIKDKVITVPKYFTSYNYLKEYKKDIKIIATDSILESLELVKKGKAYAFLGHMAVAMYYVGRYYPNELHIAGKIDFRFNHKFLVHKNNPMLLSIINKFVESITDQERQEITKRWLAVTVHEAKDYTLFFQIAAVLFLLILASLYWNTKLSQEIRERRKIEAELKKAKEEAESANRSKSEFLANMSHEIRTPMNAIIGFTELLNEQLAEPRLKSYVKTIQSAGNTLLMLINDILDLSKIEAGKMKLQVVATNVYELFDEIGAIFAPTIQSKGLELYIDIDKKMPESVLLDATRLRQIIFNLIGNAVKFTPSGRISLQLRTLKVDEHNSKVDILITVEDTGVGIPKDQLQKIFQAFEQKDGQDNREYGGTGLGLAISKRLTEMMGGEIAVESEEGKGSKFEIHLFGVDIASLQKRTKEVQNQEEHIEFEKAKILVVDNVEDNRELLVKNFQDTNVEVASASNGLEAVKMAEQNEYDLIIMDIRMPVMDGYEATKLIKEKRDVPIVALTASVIKGEVAEAQKEIFDAYLKKPVRRKELFSVLKRFMPYKVIAKEVKNSIDLREVLQREHLCKRVQADVSALFEKAKKSHNVQDIKNFYAALEVVAQEYNDKDLHRYIQALKEAVDAFDILEIQRLLQIYENFLKEM</sequence>
<evidence type="ECO:0000256" key="10">
    <source>
        <dbReference type="ARBA" id="ARBA00023136"/>
    </source>
</evidence>
<evidence type="ECO:0000256" key="13">
    <source>
        <dbReference type="SAM" id="Coils"/>
    </source>
</evidence>
<dbReference type="EMBL" id="DRNH01000019">
    <property type="protein sequence ID" value="HFB53156.1"/>
    <property type="molecule type" value="Genomic_DNA"/>
</dbReference>
<dbReference type="Gene3D" id="3.40.50.2300">
    <property type="match status" value="1"/>
</dbReference>
<dbReference type="InterPro" id="IPR003594">
    <property type="entry name" value="HATPase_dom"/>
</dbReference>
<dbReference type="SUPFAM" id="SSF52172">
    <property type="entry name" value="CheY-like"/>
    <property type="match status" value="1"/>
</dbReference>
<dbReference type="InterPro" id="IPR001789">
    <property type="entry name" value="Sig_transdc_resp-reg_receiver"/>
</dbReference>
<gene>
    <name evidence="17" type="ORF">ENJ67_00355</name>
</gene>
<evidence type="ECO:0000256" key="6">
    <source>
        <dbReference type="ARBA" id="ARBA00022741"/>
    </source>
</evidence>
<dbReference type="PANTHER" id="PTHR45339">
    <property type="entry name" value="HYBRID SIGNAL TRANSDUCTION HISTIDINE KINASE J"/>
    <property type="match status" value="1"/>
</dbReference>
<feature type="coiled-coil region" evidence="13">
    <location>
        <begin position="272"/>
        <end position="306"/>
    </location>
</feature>
<dbReference type="Pfam" id="PF00512">
    <property type="entry name" value="HisKA"/>
    <property type="match status" value="1"/>
</dbReference>
<comment type="caution">
    <text evidence="17">The sequence shown here is derived from an EMBL/GenBank/DDBJ whole genome shotgun (WGS) entry which is preliminary data.</text>
</comment>
<dbReference type="GO" id="GO:0000155">
    <property type="term" value="F:phosphorelay sensor kinase activity"/>
    <property type="evidence" value="ECO:0007669"/>
    <property type="project" value="InterPro"/>
</dbReference>
<dbReference type="SUPFAM" id="SSF53850">
    <property type="entry name" value="Periplasmic binding protein-like II"/>
    <property type="match status" value="1"/>
</dbReference>
<dbReference type="InterPro" id="IPR004358">
    <property type="entry name" value="Sig_transdc_His_kin-like_C"/>
</dbReference>
<keyword evidence="10 14" id="KW-0472">Membrane</keyword>
<accession>A0A7C3G9I2</accession>
<evidence type="ECO:0000256" key="7">
    <source>
        <dbReference type="ARBA" id="ARBA00022777"/>
    </source>
</evidence>
<dbReference type="FunFam" id="3.30.565.10:FF:000010">
    <property type="entry name" value="Sensor histidine kinase RcsC"/>
    <property type="match status" value="1"/>
</dbReference>
<dbReference type="CDD" id="cd00082">
    <property type="entry name" value="HisKA"/>
    <property type="match status" value="1"/>
</dbReference>
<evidence type="ECO:0000313" key="17">
    <source>
        <dbReference type="EMBL" id="HFB53156.1"/>
    </source>
</evidence>
<dbReference type="CDD" id="cd01007">
    <property type="entry name" value="PBP2_BvgS_HisK_like"/>
    <property type="match status" value="1"/>
</dbReference>
<keyword evidence="13" id="KW-0175">Coiled coil</keyword>
<dbReference type="SMART" id="SM00062">
    <property type="entry name" value="PBPb"/>
    <property type="match status" value="1"/>
</dbReference>
<evidence type="ECO:0000259" key="15">
    <source>
        <dbReference type="PROSITE" id="PS50109"/>
    </source>
</evidence>
<organism evidence="17">
    <name type="scientific">Sulfurimonas autotrophica</name>
    <dbReference type="NCBI Taxonomy" id="202747"/>
    <lineage>
        <taxon>Bacteria</taxon>
        <taxon>Pseudomonadati</taxon>
        <taxon>Campylobacterota</taxon>
        <taxon>Epsilonproteobacteria</taxon>
        <taxon>Campylobacterales</taxon>
        <taxon>Sulfurimonadaceae</taxon>
        <taxon>Sulfurimonas</taxon>
    </lineage>
</organism>
<dbReference type="SMART" id="SM00388">
    <property type="entry name" value="HisKA"/>
    <property type="match status" value="1"/>
</dbReference>
<evidence type="ECO:0000256" key="4">
    <source>
        <dbReference type="ARBA" id="ARBA00022553"/>
    </source>
</evidence>
<keyword evidence="14" id="KW-0812">Transmembrane</keyword>
<keyword evidence="9" id="KW-0902">Two-component regulatory system</keyword>
<feature type="non-terminal residue" evidence="17">
    <location>
        <position position="1"/>
    </location>
</feature>
<dbReference type="PANTHER" id="PTHR45339:SF1">
    <property type="entry name" value="HYBRID SIGNAL TRANSDUCTION HISTIDINE KINASE J"/>
    <property type="match status" value="1"/>
</dbReference>
<keyword evidence="11" id="KW-0131">Cell cycle</keyword>
<proteinExistence type="predicted"/>
<keyword evidence="4 12" id="KW-0597">Phosphoprotein</keyword>
<comment type="subcellular location">
    <subcellularLocation>
        <location evidence="2">Membrane</location>
    </subcellularLocation>
</comment>
<dbReference type="PRINTS" id="PR00344">
    <property type="entry name" value="BCTRLSENSOR"/>
</dbReference>
<comment type="catalytic activity">
    <reaction evidence="1">
        <text>ATP + protein L-histidine = ADP + protein N-phospho-L-histidine.</text>
        <dbReference type="EC" id="2.7.13.3"/>
    </reaction>
</comment>
<dbReference type="GO" id="GO:0016020">
    <property type="term" value="C:membrane"/>
    <property type="evidence" value="ECO:0007669"/>
    <property type="project" value="UniProtKB-SubCell"/>
</dbReference>
<dbReference type="InterPro" id="IPR011006">
    <property type="entry name" value="CheY-like_superfamily"/>
</dbReference>
<dbReference type="InterPro" id="IPR005467">
    <property type="entry name" value="His_kinase_dom"/>
</dbReference>
<evidence type="ECO:0000256" key="11">
    <source>
        <dbReference type="ARBA" id="ARBA00023306"/>
    </source>
</evidence>
<dbReference type="Gene3D" id="3.40.190.10">
    <property type="entry name" value="Periplasmic binding protein-like II"/>
    <property type="match status" value="2"/>
</dbReference>